<dbReference type="AlphaFoldDB" id="A0A8T2XHY1"/>
<dbReference type="PANTHER" id="PTHR24015">
    <property type="entry name" value="OS07G0578800 PROTEIN-RELATED"/>
    <property type="match status" value="1"/>
</dbReference>
<dbReference type="Pfam" id="PF20431">
    <property type="entry name" value="E_motif"/>
    <property type="match status" value="1"/>
</dbReference>
<dbReference type="Proteomes" id="UP000807159">
    <property type="component" value="Chromosome 12"/>
</dbReference>
<evidence type="ECO:0000313" key="3">
    <source>
        <dbReference type="EMBL" id="KAH8492748.1"/>
    </source>
</evidence>
<feature type="repeat" description="PPR" evidence="2">
    <location>
        <begin position="340"/>
        <end position="374"/>
    </location>
</feature>
<dbReference type="EMBL" id="JACEGQ020000012">
    <property type="protein sequence ID" value="KAH8492748.1"/>
    <property type="molecule type" value="Genomic_DNA"/>
</dbReference>
<dbReference type="NCBIfam" id="TIGR00756">
    <property type="entry name" value="PPR"/>
    <property type="match status" value="4"/>
</dbReference>
<dbReference type="Gene3D" id="1.25.40.10">
    <property type="entry name" value="Tetratricopeptide repeat domain"/>
    <property type="match status" value="4"/>
</dbReference>
<keyword evidence="4" id="KW-1185">Reference proteome</keyword>
<evidence type="ECO:0000256" key="2">
    <source>
        <dbReference type="PROSITE-ProRule" id="PRU00708"/>
    </source>
</evidence>
<dbReference type="GO" id="GO:0009451">
    <property type="term" value="P:RNA modification"/>
    <property type="evidence" value="ECO:0007669"/>
    <property type="project" value="InterPro"/>
</dbReference>
<dbReference type="FunFam" id="1.25.40.10:FF:000417">
    <property type="entry name" value="Pentatricopeptide repeat-containing protein At4g38010"/>
    <property type="match status" value="1"/>
</dbReference>
<protein>
    <recommendedName>
        <fullName evidence="5">Pentatricopeptide repeat-containing protein</fullName>
    </recommendedName>
</protein>
<feature type="repeat" description="PPR" evidence="2">
    <location>
        <begin position="138"/>
        <end position="172"/>
    </location>
</feature>
<dbReference type="GO" id="GO:0003723">
    <property type="term" value="F:RNA binding"/>
    <property type="evidence" value="ECO:0007669"/>
    <property type="project" value="InterPro"/>
</dbReference>
<dbReference type="Pfam" id="PF01535">
    <property type="entry name" value="PPR"/>
    <property type="match status" value="2"/>
</dbReference>
<dbReference type="FunFam" id="1.25.40.10:FF:000427">
    <property type="entry name" value="Pentatricopeptide repeat-containing protein chloroplastic"/>
    <property type="match status" value="1"/>
</dbReference>
<dbReference type="PANTHER" id="PTHR24015:SF1063">
    <property type="entry name" value="OS12G0156900 PROTEIN"/>
    <property type="match status" value="1"/>
</dbReference>
<keyword evidence="1" id="KW-0677">Repeat</keyword>
<gene>
    <name evidence="3" type="ORF">H0E87_022112</name>
</gene>
<comment type="caution">
    <text evidence="3">The sequence shown here is derived from an EMBL/GenBank/DDBJ whole genome shotgun (WGS) entry which is preliminary data.</text>
</comment>
<dbReference type="InterPro" id="IPR002885">
    <property type="entry name" value="PPR_rpt"/>
</dbReference>
<feature type="repeat" description="PPR" evidence="2">
    <location>
        <begin position="239"/>
        <end position="273"/>
    </location>
</feature>
<dbReference type="InterPro" id="IPR011990">
    <property type="entry name" value="TPR-like_helical_dom_sf"/>
</dbReference>
<evidence type="ECO:0008006" key="5">
    <source>
        <dbReference type="Google" id="ProtNLM"/>
    </source>
</evidence>
<proteinExistence type="predicted"/>
<name>A0A8T2XHY1_POPDE</name>
<dbReference type="FunFam" id="1.25.40.10:FF:000031">
    <property type="entry name" value="Pentatricopeptide repeat-containing protein mitochondrial"/>
    <property type="match status" value="1"/>
</dbReference>
<dbReference type="InterPro" id="IPR046848">
    <property type="entry name" value="E_motif"/>
</dbReference>
<evidence type="ECO:0000256" key="1">
    <source>
        <dbReference type="ARBA" id="ARBA00022737"/>
    </source>
</evidence>
<dbReference type="PROSITE" id="PS51375">
    <property type="entry name" value="PPR"/>
    <property type="match status" value="4"/>
</dbReference>
<sequence>MLINSIPKPNFLLSKIIDLKDLAYASLVFNQLTKPNIYAFNVMLRGLATTWKKYDFCVELYYKLKSLGLKANNFTYPFLFIACANVRGLVHGKIGHCLVFKAGLDGDEYVNHSLITMYARCGEMGFARKVFDEMGDRDLVSWNSLISGYSKMGFAKEAIGLFVEMREEGFEPDEMTLVSVLGACGDLGDLGLGRWVEGFVLEKKMEVNSYMGSALIDMYGKCGDLISARRVFDSMPNKDVVTWNAIITGCAQNGASNEAIVLFNGMREAGPHPDRVTMIEVLSACSTIGALDLGKWVETHASEKDLQHDVYVASALIDMYAKCGSLDDALRVFESMPYKNEVSWNAMISALAFHGQAQEALSLFRRMSKDNGTVQPNDITFIGVLSACVHAGLVDEGRLLYEAWDLIKKMPGKPDEIVLGSLLGACQRRRNADVGERVIQLFLEMELSNSGNYVISSKIYANMRRWDDSAKMRVLMRQCGVSKNPGCSWIDIGAHVHEFHAGDSLHHHSVNIYQLLNEEMKREGYIPNIGCI</sequence>
<dbReference type="InterPro" id="IPR046960">
    <property type="entry name" value="PPR_At4g14850-like_plant"/>
</dbReference>
<dbReference type="Pfam" id="PF13041">
    <property type="entry name" value="PPR_2"/>
    <property type="match status" value="3"/>
</dbReference>
<reference evidence="3" key="1">
    <citation type="journal article" date="2021" name="J. Hered.">
        <title>Genome Assembly of Salicaceae Populus deltoides (Eastern Cottonwood) I-69 Based on Nanopore Sequencing and Hi-C Technologies.</title>
        <authorList>
            <person name="Bai S."/>
            <person name="Wu H."/>
            <person name="Zhang J."/>
            <person name="Pan Z."/>
            <person name="Zhao W."/>
            <person name="Li Z."/>
            <person name="Tong C."/>
        </authorList>
    </citation>
    <scope>NUCLEOTIDE SEQUENCE</scope>
    <source>
        <tissue evidence="3">Leaf</tissue>
    </source>
</reference>
<organism evidence="3 4">
    <name type="scientific">Populus deltoides</name>
    <name type="common">Eastern poplar</name>
    <name type="synonym">Eastern cottonwood</name>
    <dbReference type="NCBI Taxonomy" id="3696"/>
    <lineage>
        <taxon>Eukaryota</taxon>
        <taxon>Viridiplantae</taxon>
        <taxon>Streptophyta</taxon>
        <taxon>Embryophyta</taxon>
        <taxon>Tracheophyta</taxon>
        <taxon>Spermatophyta</taxon>
        <taxon>Magnoliopsida</taxon>
        <taxon>eudicotyledons</taxon>
        <taxon>Gunneridae</taxon>
        <taxon>Pentapetalae</taxon>
        <taxon>rosids</taxon>
        <taxon>fabids</taxon>
        <taxon>Malpighiales</taxon>
        <taxon>Salicaceae</taxon>
        <taxon>Saliceae</taxon>
        <taxon>Populus</taxon>
    </lineage>
</organism>
<evidence type="ECO:0000313" key="4">
    <source>
        <dbReference type="Proteomes" id="UP000807159"/>
    </source>
</evidence>
<accession>A0A8T2XHY1</accession>
<feature type="repeat" description="PPR" evidence="2">
    <location>
        <begin position="309"/>
        <end position="339"/>
    </location>
</feature>